<reference evidence="2" key="1">
    <citation type="submission" date="2022-05" db="EMBL/GenBank/DDBJ databases">
        <authorList>
            <person name="Jo J.-H."/>
            <person name="Im W.-T."/>
        </authorList>
    </citation>
    <scope>NUCLEOTIDE SEQUENCE</scope>
    <source>
        <strain evidence="2">RG327</strain>
    </source>
</reference>
<evidence type="ECO:0000313" key="2">
    <source>
        <dbReference type="EMBL" id="MCL6677708.1"/>
    </source>
</evidence>
<evidence type="ECO:0000313" key="3">
    <source>
        <dbReference type="Proteomes" id="UP001165343"/>
    </source>
</evidence>
<dbReference type="Proteomes" id="UP001165343">
    <property type="component" value="Unassembled WGS sequence"/>
</dbReference>
<protein>
    <submittedName>
        <fullName evidence="2">Uncharacterized protein</fullName>
    </submittedName>
</protein>
<name>A0ABT0RBT4_9SPHN</name>
<sequence length="216" mass="23559">MRFIHLLAAGAATIAVAAPASAQQAYPYPYAQPVPQPYPGQPGYGYAQPGYGYAQPGYAQPGYAQPYGTNPIEQIVNQLLGNNTRYTVSDRTAVSRCASAALSQAQAQYGARNGAYGQQGYDPRYANNGYNNAWSQMRVSSITDVQRRQNSTLRVTGLISTGAYAQPYGNAYGYQNQGYADPRYTQRANLSFRCNVDYRGAVTGVRISRANTAYRR</sequence>
<feature type="signal peptide" evidence="1">
    <location>
        <begin position="1"/>
        <end position="22"/>
    </location>
</feature>
<proteinExistence type="predicted"/>
<feature type="chain" id="PRO_5046939376" evidence="1">
    <location>
        <begin position="23"/>
        <end position="216"/>
    </location>
</feature>
<dbReference type="EMBL" id="JAMGBC010000001">
    <property type="protein sequence ID" value="MCL6677708.1"/>
    <property type="molecule type" value="Genomic_DNA"/>
</dbReference>
<comment type="caution">
    <text evidence="2">The sequence shown here is derived from an EMBL/GenBank/DDBJ whole genome shotgun (WGS) entry which is preliminary data.</text>
</comment>
<evidence type="ECO:0000256" key="1">
    <source>
        <dbReference type="SAM" id="SignalP"/>
    </source>
</evidence>
<keyword evidence="1" id="KW-0732">Signal</keyword>
<gene>
    <name evidence="2" type="ORF">LZ519_00010</name>
</gene>
<dbReference type="RefSeq" id="WP_249866706.1">
    <property type="nucleotide sequence ID" value="NZ_JAMGBC010000001.1"/>
</dbReference>
<organism evidence="2 3">
    <name type="scientific">Sphingomonas anseongensis</name>
    <dbReference type="NCBI Taxonomy" id="2908207"/>
    <lineage>
        <taxon>Bacteria</taxon>
        <taxon>Pseudomonadati</taxon>
        <taxon>Pseudomonadota</taxon>
        <taxon>Alphaproteobacteria</taxon>
        <taxon>Sphingomonadales</taxon>
        <taxon>Sphingomonadaceae</taxon>
        <taxon>Sphingomonas</taxon>
    </lineage>
</organism>
<accession>A0ABT0RBT4</accession>
<keyword evidence="3" id="KW-1185">Reference proteome</keyword>